<comment type="caution">
    <text evidence="1">The sequence shown here is derived from an EMBL/GenBank/DDBJ whole genome shotgun (WGS) entry which is preliminary data.</text>
</comment>
<evidence type="ECO:0000313" key="1">
    <source>
        <dbReference type="EMBL" id="KAJ0222865.1"/>
    </source>
</evidence>
<keyword evidence="2" id="KW-1185">Reference proteome</keyword>
<dbReference type="AlphaFoldDB" id="A0A9R1XPU5"/>
<sequence length="90" mass="10403">MAVRTGSSKEIPVTIPNGENVPVEGRMNHILVNRTKVQDILHVPKYNCNLLYVSKILKDLKCSVTFFPDFFVMQGATSQKYHPIFFWKLY</sequence>
<evidence type="ECO:0000313" key="2">
    <source>
        <dbReference type="Proteomes" id="UP000235145"/>
    </source>
</evidence>
<reference evidence="1 2" key="1">
    <citation type="journal article" date="2017" name="Nat. Commun.">
        <title>Genome assembly with in vitro proximity ligation data and whole-genome triplication in lettuce.</title>
        <authorList>
            <person name="Reyes-Chin-Wo S."/>
            <person name="Wang Z."/>
            <person name="Yang X."/>
            <person name="Kozik A."/>
            <person name="Arikit S."/>
            <person name="Song C."/>
            <person name="Xia L."/>
            <person name="Froenicke L."/>
            <person name="Lavelle D.O."/>
            <person name="Truco M.J."/>
            <person name="Xia R."/>
            <person name="Zhu S."/>
            <person name="Xu C."/>
            <person name="Xu H."/>
            <person name="Xu X."/>
            <person name="Cox K."/>
            <person name="Korf I."/>
            <person name="Meyers B.C."/>
            <person name="Michelmore R.W."/>
        </authorList>
    </citation>
    <scope>NUCLEOTIDE SEQUENCE [LARGE SCALE GENOMIC DNA]</scope>
    <source>
        <strain evidence="2">cv. Salinas</strain>
        <tissue evidence="1">Seedlings</tissue>
    </source>
</reference>
<accession>A0A9R1XPU5</accession>
<organism evidence="1 2">
    <name type="scientific">Lactuca sativa</name>
    <name type="common">Garden lettuce</name>
    <dbReference type="NCBI Taxonomy" id="4236"/>
    <lineage>
        <taxon>Eukaryota</taxon>
        <taxon>Viridiplantae</taxon>
        <taxon>Streptophyta</taxon>
        <taxon>Embryophyta</taxon>
        <taxon>Tracheophyta</taxon>
        <taxon>Spermatophyta</taxon>
        <taxon>Magnoliopsida</taxon>
        <taxon>eudicotyledons</taxon>
        <taxon>Gunneridae</taxon>
        <taxon>Pentapetalae</taxon>
        <taxon>asterids</taxon>
        <taxon>campanulids</taxon>
        <taxon>Asterales</taxon>
        <taxon>Asteraceae</taxon>
        <taxon>Cichorioideae</taxon>
        <taxon>Cichorieae</taxon>
        <taxon>Lactucinae</taxon>
        <taxon>Lactuca</taxon>
    </lineage>
</organism>
<protein>
    <submittedName>
        <fullName evidence="1">Uncharacterized protein</fullName>
    </submittedName>
</protein>
<dbReference type="Proteomes" id="UP000235145">
    <property type="component" value="Unassembled WGS sequence"/>
</dbReference>
<name>A0A9R1XPU5_LACSA</name>
<gene>
    <name evidence="1" type="ORF">LSAT_V11C200070810</name>
</gene>
<proteinExistence type="predicted"/>
<dbReference type="EMBL" id="NBSK02000002">
    <property type="protein sequence ID" value="KAJ0222865.1"/>
    <property type="molecule type" value="Genomic_DNA"/>
</dbReference>